<evidence type="ECO:0000256" key="3">
    <source>
        <dbReference type="SAM" id="SignalP"/>
    </source>
</evidence>
<feature type="region of interest" description="Disordered" evidence="1">
    <location>
        <begin position="1683"/>
        <end position="1712"/>
    </location>
</feature>
<feature type="transmembrane region" description="Helical" evidence="2">
    <location>
        <begin position="1509"/>
        <end position="1528"/>
    </location>
</feature>
<organism evidence="5 6">
    <name type="scientific">Synchytrium endobioticum</name>
    <dbReference type="NCBI Taxonomy" id="286115"/>
    <lineage>
        <taxon>Eukaryota</taxon>
        <taxon>Fungi</taxon>
        <taxon>Fungi incertae sedis</taxon>
        <taxon>Chytridiomycota</taxon>
        <taxon>Chytridiomycota incertae sedis</taxon>
        <taxon>Chytridiomycetes</taxon>
        <taxon>Synchytriales</taxon>
        <taxon>Synchytriaceae</taxon>
        <taxon>Synchytrium</taxon>
    </lineage>
</organism>
<reference evidence="5 6" key="1">
    <citation type="journal article" date="2019" name="Sci. Rep.">
        <title>Comparative genomics of chytrid fungi reveal insights into the obligate biotrophic and pathogenic lifestyle of Synchytrium endobioticum.</title>
        <authorList>
            <person name="van de Vossenberg B.T.L.H."/>
            <person name="Warris S."/>
            <person name="Nguyen H.D.T."/>
            <person name="van Gent-Pelzer M.P.E."/>
            <person name="Joly D.L."/>
            <person name="van de Geest H.C."/>
            <person name="Bonants P.J.M."/>
            <person name="Smith D.S."/>
            <person name="Levesque C.A."/>
            <person name="van der Lee T.A.J."/>
        </authorList>
    </citation>
    <scope>NUCLEOTIDE SEQUENCE [LARGE SCALE GENOMIC DNA]</scope>
    <source>
        <strain evidence="5 6">MB42</strain>
    </source>
</reference>
<evidence type="ECO:0000313" key="5">
    <source>
        <dbReference type="EMBL" id="TPX53820.1"/>
    </source>
</evidence>
<keyword evidence="2" id="KW-0472">Membrane</keyword>
<feature type="transmembrane region" description="Helical" evidence="2">
    <location>
        <begin position="1540"/>
        <end position="1561"/>
    </location>
</feature>
<feature type="domain" description="TRP C-terminal" evidence="4">
    <location>
        <begin position="1171"/>
        <end position="1566"/>
    </location>
</feature>
<feature type="transmembrane region" description="Helical" evidence="2">
    <location>
        <begin position="1363"/>
        <end position="1381"/>
    </location>
</feature>
<feature type="transmembrane region" description="Helical" evidence="2">
    <location>
        <begin position="1478"/>
        <end position="1497"/>
    </location>
</feature>
<feature type="transmembrane region" description="Helical" evidence="2">
    <location>
        <begin position="80"/>
        <end position="100"/>
    </location>
</feature>
<keyword evidence="2" id="KW-1133">Transmembrane helix</keyword>
<evidence type="ECO:0000313" key="6">
    <source>
        <dbReference type="Proteomes" id="UP000317494"/>
    </source>
</evidence>
<feature type="transmembrane region" description="Helical" evidence="2">
    <location>
        <begin position="1452"/>
        <end position="1472"/>
    </location>
</feature>
<keyword evidence="3" id="KW-0732">Signal</keyword>
<feature type="chain" id="PRO_5021236080" description="TRP C-terminal domain-containing protein" evidence="3">
    <location>
        <begin position="24"/>
        <end position="1712"/>
    </location>
</feature>
<keyword evidence="6" id="KW-1185">Reference proteome</keyword>
<evidence type="ECO:0000256" key="2">
    <source>
        <dbReference type="SAM" id="Phobius"/>
    </source>
</evidence>
<accession>A0A507DSH1</accession>
<name>A0A507DSH1_9FUNG</name>
<dbReference type="VEuPathDB" id="FungiDB:SeMB42_g00607"/>
<dbReference type="GO" id="GO:0016020">
    <property type="term" value="C:membrane"/>
    <property type="evidence" value="ECO:0007669"/>
    <property type="project" value="TreeGrafter"/>
</dbReference>
<proteinExistence type="predicted"/>
<dbReference type="EMBL" id="QEAN01000012">
    <property type="protein sequence ID" value="TPX53820.1"/>
    <property type="molecule type" value="Genomic_DNA"/>
</dbReference>
<keyword evidence="2" id="KW-0812">Transmembrane</keyword>
<feature type="transmembrane region" description="Helical" evidence="2">
    <location>
        <begin position="1316"/>
        <end position="1342"/>
    </location>
</feature>
<dbReference type="PANTHER" id="PTHR31145">
    <property type="entry name" value="INTEGRAL MEMBRANE PROTEIN (AFU_ORTHOLOGUE AFUA_7G01610)"/>
    <property type="match status" value="1"/>
</dbReference>
<dbReference type="PANTHER" id="PTHR31145:SF6">
    <property type="entry name" value="INTEGRAL MEMBRANE PROTEIN (AFU_ORTHOLOGUE AFUA_7G01610)"/>
    <property type="match status" value="1"/>
</dbReference>
<feature type="transmembrane region" description="Helical" evidence="2">
    <location>
        <begin position="1401"/>
        <end position="1423"/>
    </location>
</feature>
<gene>
    <name evidence="5" type="ORF">SeMB42_g00607</name>
</gene>
<feature type="transmembrane region" description="Helical" evidence="2">
    <location>
        <begin position="47"/>
        <end position="68"/>
    </location>
</feature>
<feature type="signal peptide" evidence="3">
    <location>
        <begin position="1"/>
        <end position="23"/>
    </location>
</feature>
<comment type="caution">
    <text evidence="5">The sequence shown here is derived from an EMBL/GenBank/DDBJ whole genome shotgun (WGS) entry which is preliminary data.</text>
</comment>
<dbReference type="InterPro" id="IPR040241">
    <property type="entry name" value="TRP_Flc/Pkd2-like"/>
</dbReference>
<feature type="transmembrane region" description="Helical" evidence="2">
    <location>
        <begin position="112"/>
        <end position="129"/>
    </location>
</feature>
<dbReference type="STRING" id="286115.A0A507DSH1"/>
<feature type="compositionally biased region" description="Polar residues" evidence="1">
    <location>
        <begin position="1690"/>
        <end position="1712"/>
    </location>
</feature>
<evidence type="ECO:0000259" key="4">
    <source>
        <dbReference type="Pfam" id="PF06011"/>
    </source>
</evidence>
<sequence length="1712" mass="182775">MDPHHLLCMLELCIFLLISCVQATSTPTLLSVVFQLLDITTSPLALGSTYVAVLTSGSLLSLLPSIYMRITDTAQGYDSGWYTINGALLSLTTMSGTFTISSSNYVGNNVTLLYYFSSVLIGTSTMYTIRNVMVRPPPYMNISLSSTNITYASSLNIGVSTNAWSPLDSVLITDLNTTDCGSGGSVQRISQWDMSLPVGEPYSSAARWRNYTIQLSNGGQYLINPPPPICSGMKLTTRTSNGLIVAQSPKFNLVARTLTILSPDPNTVLRFDQPINVVGTMVGGPASESPLMEASIKLQCTSTWSDSIPLGSRSLIEVVGGSAEWNISTAVASYAQSCGTGTLLSYTINFIVRPELNVSIKGTGSYGPIALGIRSALVLAPTGSNGSYPELWTNSRYSLQLVSNMSLNNIQSAIARVSISDGCAPPQQQNLLTSLGIMSASTGNLDLAPWSTTWSIGRRCSLSIILSGTGVPAGNVFVLGPFNVRPPPQISLNVSATNMTLATPLIVSVVSNAMLLLDDTLSVALDQTSCGGSRHIVSTKALTSNSANLSMQNFAVQVGDSNGWILPNGADLIAPCSNMSIGVNSGSFQHVAFTYVSLLQRRLTMTVSSVMGVLDLAQGLEITFSGVNILSKESPLLYTYMKASCASSGDSDVLWDSWRNSEALLSTRTQFNFNTTSISAIAMYLSSDPHCASQIHFNYSLTTSVGPELSYTTTGSFWFGSYLTASSTTTILDAGDAFPTVSLSGINLLNIGVTTIQLWQQTSYCNGTDDASSPLFLKQLDAVKVTSGIDVTIDTGMVTFENFCRAVTITASCTPSPLCIPASWLFTLRQPATWVVDIIRLGLPLAMDRPFQIALLSDAGNRFPAGFAVLSIGGNCSSTGLDLPILTSTLLTTSYPARNLINVTPRATPGLQRGSHCPVTLNWFDGRHLHITFTQTVTIRAQSPILEIAGQVDIGGGAARDSIHIVLIASHLVRDLDFPLRIMLDQSACGGSVLNLGTINSSLYDSGNSTMDVDLSLTAFSDHIVTCYSSLLTLVNAEATMTITKKFPYTNRYVTFRRTNNNVIYTKSGKLLAIRPGGSVLLNTSTVEKSCPTNATSLWSFVVQTLEGDVNTAYPVNLTIGYPPFDGTKDFVQATLDVLDGTMISIISPPETEIANSTLQMITDSGPAVSNVGVGILVAAGAASVVFSGFSSGGVVGASAGSSFEVMPIISVMQFTASTGMLGISTPSYYTQYANLFQFSTMTIPLDFAIEAAAAMIPSTLDAGYGATEYVDASVVDMRKRVKRSIGGTKYSGPSELANWSLAKYSYMVGIPPEHLFFVTVAGMISMCIVLAAFMFVLKAIFGPLAKLSWLPRWCAEKMDSILNYYVALMVIFFALCHQQLTATGVYQLTLIKTCPAWLTALAICSLLALDVIPTIYISYLIVSKYSSSALFQDKALKCKYGFLYQSFKRELVSFAAVLLAKNVITGVFLATLGQVPTVQICLDIAINVLFALGTLYLQPYADTADNYVNALTSVMKALSLALLASQAVPNMTSSGRDNLTLGCIAASAFSMALLAIWFAYRSVAPLVSMRLSLSKSAKPVSHSQASARDYSAHKDLLGPPHLRHTFSSGFEASRPVALKSNPTYSDFDRLNPLYRNMPATRAWDTSQQCSAMSLDGATPGKAGARQSGPVFLRDRKACAASGQDHLARSASSDISFGSSVNSASRLFSPRS</sequence>
<protein>
    <recommendedName>
        <fullName evidence="4">TRP C-terminal domain-containing protein</fullName>
    </recommendedName>
</protein>
<dbReference type="GO" id="GO:0055085">
    <property type="term" value="P:transmembrane transport"/>
    <property type="evidence" value="ECO:0007669"/>
    <property type="project" value="TreeGrafter"/>
</dbReference>
<dbReference type="Proteomes" id="UP000317494">
    <property type="component" value="Unassembled WGS sequence"/>
</dbReference>
<dbReference type="InterPro" id="IPR010308">
    <property type="entry name" value="TRP_C"/>
</dbReference>
<dbReference type="Pfam" id="PF06011">
    <property type="entry name" value="TRP"/>
    <property type="match status" value="1"/>
</dbReference>
<evidence type="ECO:0000256" key="1">
    <source>
        <dbReference type="SAM" id="MobiDB-lite"/>
    </source>
</evidence>